<dbReference type="AlphaFoldDB" id="A0A0V1MPF2"/>
<dbReference type="EMBL" id="JYDO01000061">
    <property type="protein sequence ID" value="KRZ73578.1"/>
    <property type="molecule type" value="Genomic_DNA"/>
</dbReference>
<keyword evidence="1" id="KW-0812">Transmembrane</keyword>
<evidence type="ECO:0000313" key="3">
    <source>
        <dbReference type="Proteomes" id="UP000054843"/>
    </source>
</evidence>
<evidence type="ECO:0000256" key="1">
    <source>
        <dbReference type="SAM" id="Phobius"/>
    </source>
</evidence>
<sequence length="202" mass="22652">MSSQRLVSKLAVRSHYRVRFLNPRGQTTPWAIGKVSSTVTFSVRVFFSIFFFFFFFFSVNSTRFVLAVATHSSTGTLKFSFRRSATILVSRFVALVPVTSVGERDPRRPLFSNDFLLDGVTGAARVTSFTGQRRCFKARVVFLQIAAATWLAFNLQKSGADSTAAHYAAKAYRRVMCSVDPDIPHLMPEGSWNFDSSDGDHH</sequence>
<protein>
    <submittedName>
        <fullName evidence="2">Uncharacterized protein</fullName>
    </submittedName>
</protein>
<organism evidence="2 3">
    <name type="scientific">Trichinella papuae</name>
    <dbReference type="NCBI Taxonomy" id="268474"/>
    <lineage>
        <taxon>Eukaryota</taxon>
        <taxon>Metazoa</taxon>
        <taxon>Ecdysozoa</taxon>
        <taxon>Nematoda</taxon>
        <taxon>Enoplea</taxon>
        <taxon>Dorylaimia</taxon>
        <taxon>Trichinellida</taxon>
        <taxon>Trichinellidae</taxon>
        <taxon>Trichinella</taxon>
    </lineage>
</organism>
<keyword evidence="1" id="KW-1133">Transmembrane helix</keyword>
<name>A0A0V1MPF2_9BILA</name>
<feature type="transmembrane region" description="Helical" evidence="1">
    <location>
        <begin position="41"/>
        <end position="59"/>
    </location>
</feature>
<proteinExistence type="predicted"/>
<keyword evidence="3" id="KW-1185">Reference proteome</keyword>
<reference evidence="2 3" key="1">
    <citation type="submission" date="2015-01" db="EMBL/GenBank/DDBJ databases">
        <title>Evolution of Trichinella species and genotypes.</title>
        <authorList>
            <person name="Korhonen P.K."/>
            <person name="Edoardo P."/>
            <person name="Giuseppe L.R."/>
            <person name="Gasser R.B."/>
        </authorList>
    </citation>
    <scope>NUCLEOTIDE SEQUENCE [LARGE SCALE GENOMIC DNA]</scope>
    <source>
        <strain evidence="2">ISS1980</strain>
    </source>
</reference>
<evidence type="ECO:0000313" key="2">
    <source>
        <dbReference type="EMBL" id="KRZ73578.1"/>
    </source>
</evidence>
<keyword evidence="1" id="KW-0472">Membrane</keyword>
<dbReference type="Proteomes" id="UP000054843">
    <property type="component" value="Unassembled WGS sequence"/>
</dbReference>
<gene>
    <name evidence="2" type="ORF">T10_6824</name>
</gene>
<accession>A0A0V1MPF2</accession>
<comment type="caution">
    <text evidence="2">The sequence shown here is derived from an EMBL/GenBank/DDBJ whole genome shotgun (WGS) entry which is preliminary data.</text>
</comment>